<dbReference type="PANTHER" id="PTHR43179">
    <property type="entry name" value="RHAMNOSYLTRANSFERASE WBBL"/>
    <property type="match status" value="1"/>
</dbReference>
<gene>
    <name evidence="5" type="ORF">F1735_21895</name>
</gene>
<dbReference type="Gene3D" id="3.90.550.10">
    <property type="entry name" value="Spore Coat Polysaccharide Biosynthesis Protein SpsA, Chain A"/>
    <property type="match status" value="1"/>
</dbReference>
<keyword evidence="2" id="KW-0328">Glycosyltransferase</keyword>
<organism evidence="5 6">
    <name type="scientific">Massilia genomosp. 1</name>
    <dbReference type="NCBI Taxonomy" id="2609280"/>
    <lineage>
        <taxon>Bacteria</taxon>
        <taxon>Pseudomonadati</taxon>
        <taxon>Pseudomonadota</taxon>
        <taxon>Betaproteobacteria</taxon>
        <taxon>Burkholderiales</taxon>
        <taxon>Oxalobacteraceae</taxon>
        <taxon>Telluria group</taxon>
        <taxon>Massilia</taxon>
    </lineage>
</organism>
<dbReference type="SUPFAM" id="SSF53448">
    <property type="entry name" value="Nucleotide-diphospho-sugar transferases"/>
    <property type="match status" value="1"/>
</dbReference>
<dbReference type="PANTHER" id="PTHR43179:SF12">
    <property type="entry name" value="GALACTOFURANOSYLTRANSFERASE GLFT2"/>
    <property type="match status" value="1"/>
</dbReference>
<accession>A0ABX0MQ76</accession>
<evidence type="ECO:0000313" key="5">
    <source>
        <dbReference type="EMBL" id="NHZ64919.1"/>
    </source>
</evidence>
<dbReference type="EMBL" id="WHJF01000066">
    <property type="protein sequence ID" value="NHZ64919.1"/>
    <property type="molecule type" value="Genomic_DNA"/>
</dbReference>
<proteinExistence type="inferred from homology"/>
<sequence>MTVDFSMAYANGGHPSLLLACLVPRRRHDLLLSCALDLLDKGDSAAAMLAVEYVCRSKPTLSIPALLRASMVQHLLPSMAAAAWSKAWERDPEQPLLQDNLLRSLLSDGESAEVVQLGLAFLAQRCRSGSHASLVDLLRAAGLTLFGACWQDKNRIAAMLFSAHDIARTRLRLLSADGECTYEVPTGGQLFHLAPSHGDGPFTLLLSGTATAIALAGSPLSQAQSRQYSAGARLPIADGRRLVALILPLEGDTPALRTRLDNLLYTLPRNRTRLRLIVVDDGLSADTAAWLGTWASANQATLLRNAEPIGFVKSVNLALRICPADDVLLIPALAWVSGDWIDRLTVLLDSAADAAAVVPGSRQIDTAIDADRTPGSHRAAQGQRPVHEHAQACHGGVTLLSRHAIGLIGALDPRLCGNAAALSDWCERARAAGLRAIVASGVHLAHTRAAADREDALRRHRDRGAMSVSDLARTKQPPSPASSAPRARSLVIPDELEAAGQLRLRLILAALPGHSLRIGVWRHVADSVHAAAIMLLARRLSARDTRSPPIRLLVLGEAIEALWRTGVVDVIPPAGEADTLFDDTMVLGLAGCTVLLAPPGVRVPQGIAVTRMAAGFDALAWLSEWERSHASAGAALTSATRIRK</sequence>
<dbReference type="Proteomes" id="UP000610594">
    <property type="component" value="Unassembled WGS sequence"/>
</dbReference>
<evidence type="ECO:0000313" key="6">
    <source>
        <dbReference type="Proteomes" id="UP000610594"/>
    </source>
</evidence>
<evidence type="ECO:0008006" key="7">
    <source>
        <dbReference type="Google" id="ProtNLM"/>
    </source>
</evidence>
<name>A0ABX0MQ76_9BURK</name>
<feature type="region of interest" description="Disordered" evidence="4">
    <location>
        <begin position="461"/>
        <end position="487"/>
    </location>
</feature>
<evidence type="ECO:0000256" key="4">
    <source>
        <dbReference type="SAM" id="MobiDB-lite"/>
    </source>
</evidence>
<protein>
    <recommendedName>
        <fullName evidence="7">Glycosyltransferase 2-like domain-containing protein</fullName>
    </recommendedName>
</protein>
<comment type="caution">
    <text evidence="5">The sequence shown here is derived from an EMBL/GenBank/DDBJ whole genome shotgun (WGS) entry which is preliminary data.</text>
</comment>
<keyword evidence="3" id="KW-0808">Transferase</keyword>
<dbReference type="RefSeq" id="WP_167238937.1">
    <property type="nucleotide sequence ID" value="NZ_WHJF01000066.1"/>
</dbReference>
<dbReference type="InterPro" id="IPR029044">
    <property type="entry name" value="Nucleotide-diphossugar_trans"/>
</dbReference>
<comment type="similarity">
    <text evidence="1">Belongs to the glycosyltransferase 2 family.</text>
</comment>
<keyword evidence="6" id="KW-1185">Reference proteome</keyword>
<evidence type="ECO:0000256" key="1">
    <source>
        <dbReference type="ARBA" id="ARBA00006739"/>
    </source>
</evidence>
<evidence type="ECO:0000256" key="3">
    <source>
        <dbReference type="ARBA" id="ARBA00022679"/>
    </source>
</evidence>
<reference evidence="5 6" key="1">
    <citation type="submission" date="2019-10" db="EMBL/GenBank/DDBJ databases">
        <title>Taxonomy of Antarctic Massilia spp.: description of Massilia rubra sp. nov., Massilia aquatica sp. nov., Massilia mucilaginosa sp. nov., Massilia frigida sp. nov. isolated from streams, lakes and regoliths.</title>
        <authorList>
            <person name="Holochova P."/>
            <person name="Sedlacek I."/>
            <person name="Kralova S."/>
            <person name="Maslanova I."/>
            <person name="Busse H.-J."/>
            <person name="Stankova E."/>
            <person name="Vrbovska V."/>
            <person name="Kovarovic V."/>
            <person name="Bartak M."/>
            <person name="Svec P."/>
            <person name="Pantucek R."/>
        </authorList>
    </citation>
    <scope>NUCLEOTIDE SEQUENCE [LARGE SCALE GENOMIC DNA]</scope>
    <source>
        <strain evidence="5 6">CCM 8694</strain>
    </source>
</reference>
<evidence type="ECO:0000256" key="2">
    <source>
        <dbReference type="ARBA" id="ARBA00022676"/>
    </source>
</evidence>